<dbReference type="KEGG" id="pfaa:MM59RIKEN_09000"/>
<keyword evidence="5" id="KW-1185">Reference proteome</keyword>
<dbReference type="PROSITE" id="PS50944">
    <property type="entry name" value="HTH_DTXR"/>
    <property type="match status" value="1"/>
</dbReference>
<protein>
    <recommendedName>
        <fullName evidence="3">HTH dtxR-type domain-containing protein</fullName>
    </recommendedName>
</protein>
<gene>
    <name evidence="4" type="ORF">MM59RIKEN_09000</name>
</gene>
<evidence type="ECO:0000313" key="5">
    <source>
        <dbReference type="Proteomes" id="UP000679848"/>
    </source>
</evidence>
<reference evidence="4" key="1">
    <citation type="submission" date="2020-09" db="EMBL/GenBank/DDBJ databases">
        <title>New species isolated from human feces.</title>
        <authorList>
            <person name="Kitahara M."/>
            <person name="Shigeno Y."/>
            <person name="Shime M."/>
            <person name="Matsumoto Y."/>
            <person name="Nakamura S."/>
            <person name="Motooka D."/>
            <person name="Fukuoka S."/>
            <person name="Nishikawa H."/>
            <person name="Benno Y."/>
        </authorList>
    </citation>
    <scope>NUCLEOTIDE SEQUENCE</scope>
    <source>
        <strain evidence="4">MM59</strain>
    </source>
</reference>
<dbReference type="Gene3D" id="1.10.10.10">
    <property type="entry name" value="Winged helix-like DNA-binding domain superfamily/Winged helix DNA-binding domain"/>
    <property type="match status" value="1"/>
</dbReference>
<comment type="subcellular location">
    <subcellularLocation>
        <location evidence="1">Cytoplasm</location>
    </subcellularLocation>
</comment>
<dbReference type="PANTHER" id="PTHR33238">
    <property type="entry name" value="IRON (METAL) DEPENDENT REPRESSOR, DTXR FAMILY"/>
    <property type="match status" value="1"/>
</dbReference>
<comment type="subunit">
    <text evidence="2">Homodimer.</text>
</comment>
<dbReference type="InterPro" id="IPR022689">
    <property type="entry name" value="Iron_dep_repressor"/>
</dbReference>
<evidence type="ECO:0000259" key="3">
    <source>
        <dbReference type="PROSITE" id="PS50944"/>
    </source>
</evidence>
<dbReference type="PANTHER" id="PTHR33238:SF11">
    <property type="entry name" value="TRANSCRIPTIONAL REGULATOR MNTR"/>
    <property type="match status" value="1"/>
</dbReference>
<dbReference type="GO" id="GO:0005737">
    <property type="term" value="C:cytoplasm"/>
    <property type="evidence" value="ECO:0007669"/>
    <property type="project" value="UniProtKB-SubCell"/>
</dbReference>
<dbReference type="EMBL" id="AP023420">
    <property type="protein sequence ID" value="BCK83581.1"/>
    <property type="molecule type" value="Genomic_DNA"/>
</dbReference>
<accession>A0A810QD64</accession>
<dbReference type="GO" id="GO:0046914">
    <property type="term" value="F:transition metal ion binding"/>
    <property type="evidence" value="ECO:0007669"/>
    <property type="project" value="InterPro"/>
</dbReference>
<dbReference type="Pfam" id="PF01325">
    <property type="entry name" value="Fe_dep_repress"/>
    <property type="match status" value="1"/>
</dbReference>
<dbReference type="SMART" id="SM00529">
    <property type="entry name" value="HTH_DTXR"/>
    <property type="match status" value="1"/>
</dbReference>
<dbReference type="InterPro" id="IPR022687">
    <property type="entry name" value="HTH_DTXR"/>
</dbReference>
<dbReference type="InterPro" id="IPR050536">
    <property type="entry name" value="DtxR_MntR_Metal-Reg"/>
</dbReference>
<feature type="domain" description="HTH dtxR-type" evidence="3">
    <location>
        <begin position="3"/>
        <end position="64"/>
    </location>
</feature>
<dbReference type="InterPro" id="IPR036388">
    <property type="entry name" value="WH-like_DNA-bd_sf"/>
</dbReference>
<name>A0A810QD64_9FIRM</name>
<evidence type="ECO:0000313" key="4">
    <source>
        <dbReference type="EMBL" id="BCK83581.1"/>
    </source>
</evidence>
<organism evidence="4 5">
    <name type="scientific">Pusillibacter faecalis</name>
    <dbReference type="NCBI Taxonomy" id="2714358"/>
    <lineage>
        <taxon>Bacteria</taxon>
        <taxon>Bacillati</taxon>
        <taxon>Bacillota</taxon>
        <taxon>Clostridia</taxon>
        <taxon>Eubacteriales</taxon>
        <taxon>Oscillospiraceae</taxon>
        <taxon>Pusillibacter</taxon>
    </lineage>
</organism>
<dbReference type="SUPFAM" id="SSF46785">
    <property type="entry name" value="Winged helix' DNA-binding domain"/>
    <property type="match status" value="1"/>
</dbReference>
<dbReference type="InterPro" id="IPR036390">
    <property type="entry name" value="WH_DNA-bd_sf"/>
</dbReference>
<evidence type="ECO:0000256" key="2">
    <source>
        <dbReference type="ARBA" id="ARBA00011738"/>
    </source>
</evidence>
<proteinExistence type="predicted"/>
<dbReference type="GO" id="GO:0003677">
    <property type="term" value="F:DNA binding"/>
    <property type="evidence" value="ECO:0007669"/>
    <property type="project" value="InterPro"/>
</dbReference>
<dbReference type="GO" id="GO:0003700">
    <property type="term" value="F:DNA-binding transcription factor activity"/>
    <property type="evidence" value="ECO:0007669"/>
    <property type="project" value="InterPro"/>
</dbReference>
<dbReference type="Proteomes" id="UP000679848">
    <property type="component" value="Chromosome"/>
</dbReference>
<sequence length="116" mass="12752">MELTQTHLRYLLAIYDLAQTTPGVSAGDVSKVLAVSKPSVTRMMGLLMERGLLVRERYGKVFLTDAGVLAARDYQGRMERLRELIPKMGLSLSEEELADTAYLLAAALPEHATSAK</sequence>
<dbReference type="AlphaFoldDB" id="A0A810QD64"/>
<evidence type="ECO:0000256" key="1">
    <source>
        <dbReference type="ARBA" id="ARBA00004496"/>
    </source>
</evidence>